<dbReference type="EMBL" id="JADIMP010000085">
    <property type="protein sequence ID" value="MBO8441787.1"/>
    <property type="molecule type" value="Genomic_DNA"/>
</dbReference>
<dbReference type="Gene3D" id="1.10.8.660">
    <property type="match status" value="1"/>
</dbReference>
<dbReference type="InterPro" id="IPR004553">
    <property type="entry name" value="HMG_CoA_Rdtase_bac-typ"/>
</dbReference>
<dbReference type="InterPro" id="IPR009023">
    <property type="entry name" value="HMG_CoA_Rdtase_NAD(P)-bd_sf"/>
</dbReference>
<dbReference type="AlphaFoldDB" id="A0A9D9E750"/>
<protein>
    <recommendedName>
        <fullName evidence="3">3-hydroxy-3-methylglutaryl coenzyme A reductase</fullName>
        <shortName evidence="3">HMG-CoA reductase</shortName>
        <ecNumber evidence="3">1.1.1.88</ecNumber>
    </recommendedName>
</protein>
<dbReference type="Proteomes" id="UP000823614">
    <property type="component" value="Unassembled WGS sequence"/>
</dbReference>
<organism evidence="4 5">
    <name type="scientific">Candidatus Gallilactobacillus intestinavium</name>
    <dbReference type="NCBI Taxonomy" id="2840838"/>
    <lineage>
        <taxon>Bacteria</taxon>
        <taxon>Bacillati</taxon>
        <taxon>Bacillota</taxon>
        <taxon>Bacilli</taxon>
        <taxon>Lactobacillales</taxon>
        <taxon>Lactobacillaceae</taxon>
        <taxon>Lactobacillaceae incertae sedis</taxon>
        <taxon>Candidatus Gallilactobacillus</taxon>
    </lineage>
</organism>
<name>A0A9D9E750_9LACO</name>
<dbReference type="InterPro" id="IPR023076">
    <property type="entry name" value="HMG_CoA_Rdtase_CS"/>
</dbReference>
<comment type="caution">
    <text evidence="4">The sequence shown here is derived from an EMBL/GenBank/DDBJ whole genome shotgun (WGS) entry which is preliminary data.</text>
</comment>
<comment type="similarity">
    <text evidence="1 3">Belongs to the HMG-CoA reductase family.</text>
</comment>
<evidence type="ECO:0000313" key="4">
    <source>
        <dbReference type="EMBL" id="MBO8441787.1"/>
    </source>
</evidence>
<dbReference type="PROSITE" id="PS01192">
    <property type="entry name" value="HMG_COA_REDUCTASE_3"/>
    <property type="match status" value="1"/>
</dbReference>
<dbReference type="GO" id="GO:0015936">
    <property type="term" value="P:coenzyme A metabolic process"/>
    <property type="evidence" value="ECO:0007669"/>
    <property type="project" value="InterPro"/>
</dbReference>
<dbReference type="EC" id="1.1.1.88" evidence="3"/>
<gene>
    <name evidence="4" type="ORF">IAA89_05095</name>
</gene>
<comment type="catalytic activity">
    <reaction evidence="3">
        <text>(R)-mevalonate + 2 NAD(+) + CoA = (3S)-3-hydroxy-3-methylglutaryl-CoA + 2 NADH + 2 H(+)</text>
        <dbReference type="Rhea" id="RHEA:14833"/>
        <dbReference type="ChEBI" id="CHEBI:15378"/>
        <dbReference type="ChEBI" id="CHEBI:36464"/>
        <dbReference type="ChEBI" id="CHEBI:43074"/>
        <dbReference type="ChEBI" id="CHEBI:57287"/>
        <dbReference type="ChEBI" id="CHEBI:57540"/>
        <dbReference type="ChEBI" id="CHEBI:57945"/>
        <dbReference type="EC" id="1.1.1.88"/>
    </reaction>
</comment>
<dbReference type="Gene3D" id="3.90.770.10">
    <property type="entry name" value="3-hydroxy-3-methylglutaryl-coenzyme A Reductase, Chain A, domain 2"/>
    <property type="match status" value="2"/>
</dbReference>
<proteinExistence type="inferred from homology"/>
<dbReference type="GO" id="GO:0140643">
    <property type="term" value="F:hydroxymethylglutaryl-CoA reductase (NADH) activity"/>
    <property type="evidence" value="ECO:0007669"/>
    <property type="project" value="UniProtKB-EC"/>
</dbReference>
<evidence type="ECO:0000256" key="3">
    <source>
        <dbReference type="RuleBase" id="RU361219"/>
    </source>
</evidence>
<dbReference type="InterPro" id="IPR002202">
    <property type="entry name" value="HMG_CoA_Rdtase"/>
</dbReference>
<dbReference type="SUPFAM" id="SSF55035">
    <property type="entry name" value="NAD-binding domain of HMG-CoA reductase"/>
    <property type="match status" value="1"/>
</dbReference>
<evidence type="ECO:0000313" key="5">
    <source>
        <dbReference type="Proteomes" id="UP000823614"/>
    </source>
</evidence>
<accession>A0A9D9E750</accession>
<dbReference type="PANTHER" id="PTHR10572">
    <property type="entry name" value="3-HYDROXY-3-METHYLGLUTARYL-COENZYME A REDUCTASE"/>
    <property type="match status" value="1"/>
</dbReference>
<sequence length="417" mass="46052">MSFRNLSWQDRINYLYNNSDLDESSLEILKHYGDDDYSLINENYVTNYQLPEGIAVNIKINNKEYFIPMVTEEPSVIAALSYAGKMAINGTQAFIDDNLVRGQIVYSLQANLNFDDVKNYIKNNETELLNKANEAYPTILNHHGGAKKLIVRNIDNTFISIDLFVDTGDAMGANIVNTMLEGLAKYLNKKFSLTSLIDILTNDGTSHLVTVTANIPVENLSKSFNFDEGLRIAKIIENLSSLAQLDVSRAVTHNKGIMNGVDALVVATGNDWRAVEAGAHAYACNDGKYKGLSIWQVKDNNLFGKLTLPLHLGIVGGSIKSLPIAKVNNNLLSIQTSRELNEIVASVGLLQNLAALRALGTEGIQKGHMHLQYRNYALSAGAKLDEVQRVVDELSICKHASVTEAKKILQKMHNKKA</sequence>
<keyword evidence="2 3" id="KW-0560">Oxidoreductase</keyword>
<dbReference type="SUPFAM" id="SSF56542">
    <property type="entry name" value="Substrate-binding domain of HMG-CoA reductase"/>
    <property type="match status" value="1"/>
</dbReference>
<dbReference type="PROSITE" id="PS50065">
    <property type="entry name" value="HMG_COA_REDUCTASE_4"/>
    <property type="match status" value="1"/>
</dbReference>
<dbReference type="Pfam" id="PF00368">
    <property type="entry name" value="HMG-CoA_red"/>
    <property type="match status" value="1"/>
</dbReference>
<dbReference type="GO" id="GO:0004420">
    <property type="term" value="F:hydroxymethylglutaryl-CoA reductase (NADPH) activity"/>
    <property type="evidence" value="ECO:0007669"/>
    <property type="project" value="InterPro"/>
</dbReference>
<comment type="pathway">
    <text evidence="3">Metabolic intermediate metabolism; (R)-mevalonate degradation; (S)-3-hydroxy-3-methylglutaryl-CoA from (R)-mevalonate: step 1/1.</text>
</comment>
<keyword evidence="3" id="KW-0520">NAD</keyword>
<reference evidence="4" key="2">
    <citation type="journal article" date="2021" name="PeerJ">
        <title>Extensive microbial diversity within the chicken gut microbiome revealed by metagenomics and culture.</title>
        <authorList>
            <person name="Gilroy R."/>
            <person name="Ravi A."/>
            <person name="Getino M."/>
            <person name="Pursley I."/>
            <person name="Horton D.L."/>
            <person name="Alikhan N.F."/>
            <person name="Baker D."/>
            <person name="Gharbi K."/>
            <person name="Hall N."/>
            <person name="Watson M."/>
            <person name="Adriaenssens E.M."/>
            <person name="Foster-Nyarko E."/>
            <person name="Jarju S."/>
            <person name="Secka A."/>
            <person name="Antonio M."/>
            <person name="Oren A."/>
            <person name="Chaudhuri R.R."/>
            <person name="La Ragione R."/>
            <person name="Hildebrand F."/>
            <person name="Pallen M.J."/>
        </authorList>
    </citation>
    <scope>NUCLEOTIDE SEQUENCE</scope>
    <source>
        <strain evidence="4">C6-149</strain>
    </source>
</reference>
<evidence type="ECO:0000256" key="1">
    <source>
        <dbReference type="ARBA" id="ARBA00007661"/>
    </source>
</evidence>
<dbReference type="CDD" id="cd00644">
    <property type="entry name" value="HMG-CoA_reductase_classII"/>
    <property type="match status" value="1"/>
</dbReference>
<dbReference type="NCBIfam" id="TIGR00532">
    <property type="entry name" value="HMG_CoA_R_NAD"/>
    <property type="match status" value="1"/>
</dbReference>
<dbReference type="PANTHER" id="PTHR10572:SF24">
    <property type="entry name" value="3-HYDROXY-3-METHYLGLUTARYL-COENZYME A REDUCTASE"/>
    <property type="match status" value="1"/>
</dbReference>
<evidence type="ECO:0000256" key="2">
    <source>
        <dbReference type="ARBA" id="ARBA00023002"/>
    </source>
</evidence>
<dbReference type="InterPro" id="IPR009029">
    <property type="entry name" value="HMG_CoA_Rdtase_sub-bd_dom_sf"/>
</dbReference>
<reference evidence="4" key="1">
    <citation type="submission" date="2020-10" db="EMBL/GenBank/DDBJ databases">
        <authorList>
            <person name="Gilroy R."/>
        </authorList>
    </citation>
    <scope>NUCLEOTIDE SEQUENCE</scope>
    <source>
        <strain evidence="4">C6-149</strain>
    </source>
</reference>
<dbReference type="InterPro" id="IPR023074">
    <property type="entry name" value="HMG_CoA_Rdtase_cat_sf"/>
</dbReference>